<accession>A0A0F9S002</accession>
<organism evidence="1">
    <name type="scientific">marine sediment metagenome</name>
    <dbReference type="NCBI Taxonomy" id="412755"/>
    <lineage>
        <taxon>unclassified sequences</taxon>
        <taxon>metagenomes</taxon>
        <taxon>ecological metagenomes</taxon>
    </lineage>
</organism>
<proteinExistence type="predicted"/>
<protein>
    <submittedName>
        <fullName evidence="1">Uncharacterized protein</fullName>
    </submittedName>
</protein>
<comment type="caution">
    <text evidence="1">The sequence shown here is derived from an EMBL/GenBank/DDBJ whole genome shotgun (WGS) entry which is preliminary data.</text>
</comment>
<evidence type="ECO:0000313" key="1">
    <source>
        <dbReference type="EMBL" id="KKN60404.1"/>
    </source>
</evidence>
<gene>
    <name evidence="1" type="ORF">LCGC14_0532380</name>
</gene>
<name>A0A0F9S002_9ZZZZ</name>
<sequence>MPEHQKQPTCQICGGLIKGKPYYWDDNSLLPMHANMTRCQGNGNVLFVAFMNRNVEYINRRGEPVLLEV</sequence>
<reference evidence="1" key="1">
    <citation type="journal article" date="2015" name="Nature">
        <title>Complex archaea that bridge the gap between prokaryotes and eukaryotes.</title>
        <authorList>
            <person name="Spang A."/>
            <person name="Saw J.H."/>
            <person name="Jorgensen S.L."/>
            <person name="Zaremba-Niedzwiedzka K."/>
            <person name="Martijn J."/>
            <person name="Lind A.E."/>
            <person name="van Eijk R."/>
            <person name="Schleper C."/>
            <person name="Guy L."/>
            <person name="Ettema T.J."/>
        </authorList>
    </citation>
    <scope>NUCLEOTIDE SEQUENCE</scope>
</reference>
<dbReference type="EMBL" id="LAZR01000697">
    <property type="protein sequence ID" value="KKN60404.1"/>
    <property type="molecule type" value="Genomic_DNA"/>
</dbReference>
<dbReference type="AlphaFoldDB" id="A0A0F9S002"/>